<evidence type="ECO:0000256" key="2">
    <source>
        <dbReference type="ARBA" id="ARBA00023235"/>
    </source>
</evidence>
<dbReference type="AlphaFoldDB" id="A0A9W9Q8F8"/>
<evidence type="ECO:0000313" key="3">
    <source>
        <dbReference type="EMBL" id="KAJ5324201.1"/>
    </source>
</evidence>
<evidence type="ECO:0000256" key="1">
    <source>
        <dbReference type="ARBA" id="ARBA00007673"/>
    </source>
</evidence>
<evidence type="ECO:0000313" key="4">
    <source>
        <dbReference type="Proteomes" id="UP001147746"/>
    </source>
</evidence>
<evidence type="ECO:0008006" key="5">
    <source>
        <dbReference type="Google" id="ProtNLM"/>
    </source>
</evidence>
<dbReference type="Gene3D" id="3.10.310.10">
    <property type="entry name" value="Diaminopimelate Epimerase, Chain A, domain 1"/>
    <property type="match status" value="2"/>
</dbReference>
<dbReference type="SUPFAM" id="SSF54506">
    <property type="entry name" value="Diaminopimelate epimerase-like"/>
    <property type="match status" value="2"/>
</dbReference>
<reference evidence="3" key="2">
    <citation type="journal article" date="2023" name="IMA Fungus">
        <title>Comparative genomic study of the Penicillium genus elucidates a diverse pangenome and 15 lateral gene transfer events.</title>
        <authorList>
            <person name="Petersen C."/>
            <person name="Sorensen T."/>
            <person name="Nielsen M.R."/>
            <person name="Sondergaard T.E."/>
            <person name="Sorensen J.L."/>
            <person name="Fitzpatrick D.A."/>
            <person name="Frisvad J.C."/>
            <person name="Nielsen K.L."/>
        </authorList>
    </citation>
    <scope>NUCLEOTIDE SEQUENCE</scope>
    <source>
        <strain evidence="3">IBT 21472</strain>
    </source>
</reference>
<dbReference type="PANTHER" id="PTHR43709:SF2">
    <property type="entry name" value="DUF453 DOMAIN PROTEIN (AFU_ORTHOLOGUE AFUA_6G00360)"/>
    <property type="match status" value="1"/>
</dbReference>
<name>A0A9W9Q8F8_9EURO</name>
<dbReference type="Proteomes" id="UP001147746">
    <property type="component" value="Unassembled WGS sequence"/>
</dbReference>
<comment type="caution">
    <text evidence="3">The sequence shown here is derived from an EMBL/GenBank/DDBJ whole genome shotgun (WGS) entry which is preliminary data.</text>
</comment>
<gene>
    <name evidence="3" type="ORF">N7476_002801</name>
</gene>
<sequence length="392" mass="42011">MSDHKSFGTAFTLYRGGTSKALFFHETVLPTPGPQRDHLLKRIMGSPDPLQIDGMGGSRAVTSKVAIIMKSTREGIDVDYTFVQVGIADDKISYNGNCGNISAAVGPFAIDEGLVDFRPGVSIDAGARAQEVRIYNTGTKNTIVAQVPIDDSSAFQAEGSHAISGVPGTGSPILMDYRSSIGAILSRGILPTGKSIDIVNIQGKDIEITVCDVANPCVFVDAQDFDITGHESAADLTANMKWVEKCQELRGKVAVLLSWTKDWQHWDQISPFAPLPIFVTPPTNPSEGHVSARLFLDKMCHESMAGTGAVCTAACSRVSGTVVNRVIGKAADLHTLDIVHPIGVMSVCVQKEGNQGPDGLPTFRTLSFVRTARRIMDGTVYVPKEYSSTQAR</sequence>
<dbReference type="EMBL" id="JAPZBO010000002">
    <property type="protein sequence ID" value="KAJ5324201.1"/>
    <property type="molecule type" value="Genomic_DNA"/>
</dbReference>
<comment type="similarity">
    <text evidence="1">Belongs to the PrpF family.</text>
</comment>
<accession>A0A9W9Q8F8</accession>
<dbReference type="PANTHER" id="PTHR43709">
    <property type="entry name" value="ACONITATE ISOMERASE-RELATED"/>
    <property type="match status" value="1"/>
</dbReference>
<dbReference type="InterPro" id="IPR007400">
    <property type="entry name" value="PrpF-like"/>
</dbReference>
<dbReference type="GO" id="GO:0016853">
    <property type="term" value="F:isomerase activity"/>
    <property type="evidence" value="ECO:0007669"/>
    <property type="project" value="UniProtKB-KW"/>
</dbReference>
<reference evidence="3" key="1">
    <citation type="submission" date="2022-12" db="EMBL/GenBank/DDBJ databases">
        <authorList>
            <person name="Petersen C."/>
        </authorList>
    </citation>
    <scope>NUCLEOTIDE SEQUENCE</scope>
    <source>
        <strain evidence="3">IBT 21472</strain>
    </source>
</reference>
<keyword evidence="2" id="KW-0413">Isomerase</keyword>
<protein>
    <recommendedName>
        <fullName evidence="5">PrpF protein</fullName>
    </recommendedName>
</protein>
<proteinExistence type="inferred from homology"/>
<dbReference type="Pfam" id="PF04303">
    <property type="entry name" value="PrpF"/>
    <property type="match status" value="1"/>
</dbReference>
<organism evidence="3 4">
    <name type="scientific">Penicillium atrosanguineum</name>
    <dbReference type="NCBI Taxonomy" id="1132637"/>
    <lineage>
        <taxon>Eukaryota</taxon>
        <taxon>Fungi</taxon>
        <taxon>Dikarya</taxon>
        <taxon>Ascomycota</taxon>
        <taxon>Pezizomycotina</taxon>
        <taxon>Eurotiomycetes</taxon>
        <taxon>Eurotiomycetidae</taxon>
        <taxon>Eurotiales</taxon>
        <taxon>Aspergillaceae</taxon>
        <taxon>Penicillium</taxon>
    </lineage>
</organism>
<keyword evidence="4" id="KW-1185">Reference proteome</keyword>